<evidence type="ECO:0000256" key="1">
    <source>
        <dbReference type="SAM" id="MobiDB-lite"/>
    </source>
</evidence>
<organism evidence="2 3">
    <name type="scientific">Lactuca virosa</name>
    <dbReference type="NCBI Taxonomy" id="75947"/>
    <lineage>
        <taxon>Eukaryota</taxon>
        <taxon>Viridiplantae</taxon>
        <taxon>Streptophyta</taxon>
        <taxon>Embryophyta</taxon>
        <taxon>Tracheophyta</taxon>
        <taxon>Spermatophyta</taxon>
        <taxon>Magnoliopsida</taxon>
        <taxon>eudicotyledons</taxon>
        <taxon>Gunneridae</taxon>
        <taxon>Pentapetalae</taxon>
        <taxon>asterids</taxon>
        <taxon>campanulids</taxon>
        <taxon>Asterales</taxon>
        <taxon>Asteraceae</taxon>
        <taxon>Cichorioideae</taxon>
        <taxon>Cichorieae</taxon>
        <taxon>Lactucinae</taxon>
        <taxon>Lactuca</taxon>
    </lineage>
</organism>
<dbReference type="Proteomes" id="UP001157418">
    <property type="component" value="Unassembled WGS sequence"/>
</dbReference>
<dbReference type="EMBL" id="CAKMRJ010005745">
    <property type="protein sequence ID" value="CAH1452032.1"/>
    <property type="molecule type" value="Genomic_DNA"/>
</dbReference>
<dbReference type="AlphaFoldDB" id="A0AAU9PNP0"/>
<gene>
    <name evidence="2" type="ORF">LVIROSA_LOCUS37356</name>
</gene>
<feature type="compositionally biased region" description="Polar residues" evidence="1">
    <location>
        <begin position="1"/>
        <end position="39"/>
    </location>
</feature>
<feature type="region of interest" description="Disordered" evidence="1">
    <location>
        <begin position="1"/>
        <end position="70"/>
    </location>
</feature>
<reference evidence="2 3" key="1">
    <citation type="submission" date="2022-01" db="EMBL/GenBank/DDBJ databases">
        <authorList>
            <person name="Xiong W."/>
            <person name="Schranz E."/>
        </authorList>
    </citation>
    <scope>NUCLEOTIDE SEQUENCE [LARGE SCALE GENOMIC DNA]</scope>
</reference>
<evidence type="ECO:0000313" key="2">
    <source>
        <dbReference type="EMBL" id="CAH1452032.1"/>
    </source>
</evidence>
<sequence>MNDKQNYTSQHSKMTTDNTDGASGTSASPIRSVMSLESITTRTSTPQRPTTVVGEAPQQRGSKMTTAPMSEPWRPVIEGLMPSATVFVHIASSHS</sequence>
<evidence type="ECO:0000313" key="3">
    <source>
        <dbReference type="Proteomes" id="UP001157418"/>
    </source>
</evidence>
<feature type="compositionally biased region" description="Polar residues" evidence="1">
    <location>
        <begin position="59"/>
        <end position="68"/>
    </location>
</feature>
<name>A0AAU9PNP0_9ASTR</name>
<feature type="compositionally biased region" description="Low complexity" evidence="1">
    <location>
        <begin position="40"/>
        <end position="51"/>
    </location>
</feature>
<comment type="caution">
    <text evidence="2">The sequence shown here is derived from an EMBL/GenBank/DDBJ whole genome shotgun (WGS) entry which is preliminary data.</text>
</comment>
<proteinExistence type="predicted"/>
<protein>
    <submittedName>
        <fullName evidence="2">Uncharacterized protein</fullName>
    </submittedName>
</protein>
<keyword evidence="3" id="KW-1185">Reference proteome</keyword>
<accession>A0AAU9PNP0</accession>